<dbReference type="Pfam" id="PF00282">
    <property type="entry name" value="Pyridoxal_deC"/>
    <property type="match status" value="1"/>
</dbReference>
<evidence type="ECO:0000256" key="1">
    <source>
        <dbReference type="ARBA" id="ARBA00001933"/>
    </source>
</evidence>
<dbReference type="GO" id="GO:0006520">
    <property type="term" value="P:amino acid metabolic process"/>
    <property type="evidence" value="ECO:0007669"/>
    <property type="project" value="InterPro"/>
</dbReference>
<evidence type="ECO:0000313" key="9">
    <source>
        <dbReference type="Proteomes" id="UP000053091"/>
    </source>
</evidence>
<evidence type="ECO:0000256" key="5">
    <source>
        <dbReference type="ARBA" id="ARBA00023239"/>
    </source>
</evidence>
<dbReference type="GO" id="GO:0016831">
    <property type="term" value="F:carboxy-lyase activity"/>
    <property type="evidence" value="ECO:0007669"/>
    <property type="project" value="UniProtKB-KW"/>
</dbReference>
<dbReference type="InterPro" id="IPR015424">
    <property type="entry name" value="PyrdxlP-dep_Trfase"/>
</dbReference>
<evidence type="ECO:0000256" key="6">
    <source>
        <dbReference type="PIRSR" id="PIRSR602129-50"/>
    </source>
</evidence>
<name>A0A0S7BQG9_9BACT</name>
<accession>A0A0S7BQG9</accession>
<dbReference type="GO" id="GO:0030170">
    <property type="term" value="F:pyridoxal phosphate binding"/>
    <property type="evidence" value="ECO:0007669"/>
    <property type="project" value="InterPro"/>
</dbReference>
<dbReference type="Gene3D" id="3.40.640.10">
    <property type="entry name" value="Type I PLP-dependent aspartate aminotransferase-like (Major domain)"/>
    <property type="match status" value="1"/>
</dbReference>
<dbReference type="Proteomes" id="UP000053091">
    <property type="component" value="Unassembled WGS sequence"/>
</dbReference>
<keyword evidence="3" id="KW-0210">Decarboxylase</keyword>
<dbReference type="STRING" id="1678841.TBC1_11590"/>
<comment type="cofactor">
    <cofactor evidence="1 6 7">
        <name>pyridoxal 5'-phosphate</name>
        <dbReference type="ChEBI" id="CHEBI:597326"/>
    </cofactor>
</comment>
<sequence length="483" mass="53049">MKPLLEKAFDPEDFRREGHKLVDLLTSYLESCRQKAQMPVLPPSDPETMAGFWKNDLLNPGFELQSFYSTLIAQSNHIHHPRYMGHQVVPPAPLSALTELLEALLNNGMAIYEMGPAATAIERVVLQWLAQRLGMPDAADGVLTSGGSAGNLTALLAARQAVCGHNIWEEGNQDHAPLAIMVSDEAHYSMARAARIMGWGEKGVVKVPVNDRMQLDAGKLKEALHDAKARGLQVIALVGNACSTSTGSYDPLNEMADFAQENNLWFHVDGAHGGAAALTNKYSHLTKGIEKADSVVIDFHKMMLAPALTTAVLFKNGAHSYETFAQKAAYLLASGAQKPWYDSAGRTLECTKKMLGVKVYAMIKLYGDQLFSDYVESAYDLGQEFFNLLSLQSDFEPALKPDGNIVCFRFKPEGFNGNLCVLNAEIRKKILNDAGFYVVQTQILGQVYLRVTLMNPFTEINDLNDLLLLIRELGNGILETANA</sequence>
<proteinExistence type="inferred from homology"/>
<dbReference type="AlphaFoldDB" id="A0A0S7BQG9"/>
<dbReference type="EMBL" id="DF968182">
    <property type="protein sequence ID" value="GAP42461.1"/>
    <property type="molecule type" value="Genomic_DNA"/>
</dbReference>
<evidence type="ECO:0000256" key="2">
    <source>
        <dbReference type="ARBA" id="ARBA00009533"/>
    </source>
</evidence>
<keyword evidence="4 6" id="KW-0663">Pyridoxal phosphate</keyword>
<dbReference type="RefSeq" id="WP_062038282.1">
    <property type="nucleotide sequence ID" value="NZ_DF968182.1"/>
</dbReference>
<evidence type="ECO:0000256" key="3">
    <source>
        <dbReference type="ARBA" id="ARBA00022793"/>
    </source>
</evidence>
<dbReference type="PANTHER" id="PTHR45677">
    <property type="entry name" value="GLUTAMATE DECARBOXYLASE-RELATED"/>
    <property type="match status" value="1"/>
</dbReference>
<dbReference type="InterPro" id="IPR015421">
    <property type="entry name" value="PyrdxlP-dep_Trfase_major"/>
</dbReference>
<dbReference type="PATRIC" id="fig|1678841.3.peg.670"/>
<evidence type="ECO:0000256" key="7">
    <source>
        <dbReference type="RuleBase" id="RU000382"/>
    </source>
</evidence>
<keyword evidence="5 7" id="KW-0456">Lyase</keyword>
<dbReference type="PANTHER" id="PTHR45677:SF8">
    <property type="entry name" value="CYSTEINE SULFINIC ACID DECARBOXYLASE"/>
    <property type="match status" value="1"/>
</dbReference>
<keyword evidence="9" id="KW-1185">Reference proteome</keyword>
<dbReference type="Gene3D" id="3.90.1150.170">
    <property type="match status" value="1"/>
</dbReference>
<organism evidence="8">
    <name type="scientific">Lentimicrobium saccharophilum</name>
    <dbReference type="NCBI Taxonomy" id="1678841"/>
    <lineage>
        <taxon>Bacteria</taxon>
        <taxon>Pseudomonadati</taxon>
        <taxon>Bacteroidota</taxon>
        <taxon>Bacteroidia</taxon>
        <taxon>Bacteroidales</taxon>
        <taxon>Lentimicrobiaceae</taxon>
        <taxon>Lentimicrobium</taxon>
    </lineage>
</organism>
<dbReference type="GO" id="GO:0005737">
    <property type="term" value="C:cytoplasm"/>
    <property type="evidence" value="ECO:0007669"/>
    <property type="project" value="TreeGrafter"/>
</dbReference>
<dbReference type="InterPro" id="IPR002129">
    <property type="entry name" value="PyrdxlP-dep_de-COase"/>
</dbReference>
<protein>
    <submittedName>
        <fullName evidence="8">Glutamate/tyrosine decarboxylase</fullName>
    </submittedName>
</protein>
<comment type="similarity">
    <text evidence="2 7">Belongs to the group II decarboxylase family.</text>
</comment>
<dbReference type="InterPro" id="IPR010977">
    <property type="entry name" value="Aromatic_deC"/>
</dbReference>
<evidence type="ECO:0000313" key="8">
    <source>
        <dbReference type="EMBL" id="GAP42461.1"/>
    </source>
</evidence>
<dbReference type="OrthoDB" id="9803665at2"/>
<gene>
    <name evidence="8" type="ORF">TBC1_11590</name>
</gene>
<dbReference type="PRINTS" id="PR00800">
    <property type="entry name" value="YHDCRBOXLASE"/>
</dbReference>
<feature type="modified residue" description="N6-(pyridoxal phosphate)lysine" evidence="6">
    <location>
        <position position="301"/>
    </location>
</feature>
<evidence type="ECO:0000256" key="4">
    <source>
        <dbReference type="ARBA" id="ARBA00022898"/>
    </source>
</evidence>
<dbReference type="GO" id="GO:0019752">
    <property type="term" value="P:carboxylic acid metabolic process"/>
    <property type="evidence" value="ECO:0007669"/>
    <property type="project" value="InterPro"/>
</dbReference>
<dbReference type="SUPFAM" id="SSF53383">
    <property type="entry name" value="PLP-dependent transferases"/>
    <property type="match status" value="1"/>
</dbReference>
<reference evidence="8" key="1">
    <citation type="journal article" date="2015" name="Genome Announc.">
        <title>Draft Genome Sequence of Bacteroidales Strain TBC1, a Novel Isolate from a Methanogenic Wastewater Treatment System.</title>
        <authorList>
            <person name="Tourlousse D.M."/>
            <person name="Matsuura N."/>
            <person name="Sun L."/>
            <person name="Toyonaga M."/>
            <person name="Kuroda K."/>
            <person name="Ohashi A."/>
            <person name="Cruz R."/>
            <person name="Yamaguchi T."/>
            <person name="Sekiguchi Y."/>
        </authorList>
    </citation>
    <scope>NUCLEOTIDE SEQUENCE [LARGE SCALE GENOMIC DNA]</scope>
    <source>
        <strain evidence="8">TBC1</strain>
    </source>
</reference>